<dbReference type="Proteomes" id="UP000320244">
    <property type="component" value="Unassembled WGS sequence"/>
</dbReference>
<keyword evidence="3" id="KW-1185">Reference proteome</keyword>
<dbReference type="EMBL" id="VCQV01000001">
    <property type="protein sequence ID" value="TWP39062.1"/>
    <property type="molecule type" value="Genomic_DNA"/>
</dbReference>
<organism evidence="2 3">
    <name type="scientific">Leekyejoonella antrihumi</name>
    <dbReference type="NCBI Taxonomy" id="1660198"/>
    <lineage>
        <taxon>Bacteria</taxon>
        <taxon>Bacillati</taxon>
        <taxon>Actinomycetota</taxon>
        <taxon>Actinomycetes</taxon>
        <taxon>Micrococcales</taxon>
        <taxon>Dermacoccaceae</taxon>
        <taxon>Leekyejoonella</taxon>
    </lineage>
</organism>
<gene>
    <name evidence="2" type="ORF">FGL98_01360</name>
</gene>
<accession>A0A563E9X5</accession>
<evidence type="ECO:0000313" key="2">
    <source>
        <dbReference type="EMBL" id="TWP39062.1"/>
    </source>
</evidence>
<dbReference type="OrthoDB" id="6293727at2"/>
<reference evidence="2 3" key="1">
    <citation type="submission" date="2019-05" db="EMBL/GenBank/DDBJ databases">
        <authorList>
            <person name="Lee S.D."/>
        </authorList>
    </citation>
    <scope>NUCLEOTIDE SEQUENCE [LARGE SCALE GENOMIC DNA]</scope>
    <source>
        <strain evidence="2 3">C5-26</strain>
    </source>
</reference>
<sequence length="104" mass="11129">MAVGWKVINLASGIAARKTSAKVTTKTWKTATGAPPKNKFDPYASPTELTIFAIFSGAVSAGIKTFIEQKSADFYTKTTGHVPPQIAKAQADQEDQAEAKKRIS</sequence>
<evidence type="ECO:0000313" key="3">
    <source>
        <dbReference type="Proteomes" id="UP000320244"/>
    </source>
</evidence>
<protein>
    <submittedName>
        <fullName evidence="2">DUF4235 domain-containing protein</fullName>
    </submittedName>
</protein>
<comment type="caution">
    <text evidence="2">The sequence shown here is derived from an EMBL/GenBank/DDBJ whole genome shotgun (WGS) entry which is preliminary data.</text>
</comment>
<dbReference type="RefSeq" id="WP_146314843.1">
    <property type="nucleotide sequence ID" value="NZ_VCQV01000001.1"/>
</dbReference>
<dbReference type="InterPro" id="IPR025329">
    <property type="entry name" value="DUF4235"/>
</dbReference>
<dbReference type="AlphaFoldDB" id="A0A563E9X5"/>
<proteinExistence type="predicted"/>
<name>A0A563E9X5_9MICO</name>
<reference evidence="2 3" key="2">
    <citation type="submission" date="2019-08" db="EMBL/GenBank/DDBJ databases">
        <title>Jejuicoccus antrihumi gen. nov., sp. nov., a new member of the family Dermacoccaceae isolated from a cave.</title>
        <authorList>
            <person name="Schumann P."/>
            <person name="Kim I.S."/>
        </authorList>
    </citation>
    <scope>NUCLEOTIDE SEQUENCE [LARGE SCALE GENOMIC DNA]</scope>
    <source>
        <strain evidence="2 3">C5-26</strain>
    </source>
</reference>
<dbReference type="Pfam" id="PF14019">
    <property type="entry name" value="DUF4235"/>
    <property type="match status" value="1"/>
</dbReference>
<evidence type="ECO:0000256" key="1">
    <source>
        <dbReference type="SAM" id="MobiDB-lite"/>
    </source>
</evidence>
<feature type="region of interest" description="Disordered" evidence="1">
    <location>
        <begin position="85"/>
        <end position="104"/>
    </location>
</feature>